<dbReference type="PANTHER" id="PTHR42878">
    <property type="entry name" value="TWO-COMPONENT HISTIDINE KINASE"/>
    <property type="match status" value="1"/>
</dbReference>
<dbReference type="InterPro" id="IPR004358">
    <property type="entry name" value="Sig_transdc_His_kin-like_C"/>
</dbReference>
<evidence type="ECO:0000256" key="4">
    <source>
        <dbReference type="ARBA" id="ARBA00022679"/>
    </source>
</evidence>
<evidence type="ECO:0000256" key="2">
    <source>
        <dbReference type="ARBA" id="ARBA00012438"/>
    </source>
</evidence>
<dbReference type="Pfam" id="PF08448">
    <property type="entry name" value="PAS_4"/>
    <property type="match status" value="1"/>
</dbReference>
<keyword evidence="7" id="KW-0547">Nucleotide-binding</keyword>
<gene>
    <name evidence="7" type="ORF">ACFSUS_15720</name>
</gene>
<evidence type="ECO:0000313" key="8">
    <source>
        <dbReference type="Proteomes" id="UP001597469"/>
    </source>
</evidence>
<dbReference type="SMART" id="SM00388">
    <property type="entry name" value="HisKA"/>
    <property type="match status" value="1"/>
</dbReference>
<keyword evidence="7" id="KW-0067">ATP-binding</keyword>
<dbReference type="InterPro" id="IPR005467">
    <property type="entry name" value="His_kinase_dom"/>
</dbReference>
<dbReference type="CDD" id="cd00082">
    <property type="entry name" value="HisKA"/>
    <property type="match status" value="1"/>
</dbReference>
<dbReference type="SMART" id="SM00387">
    <property type="entry name" value="HATPase_c"/>
    <property type="match status" value="1"/>
</dbReference>
<dbReference type="SUPFAM" id="SSF55874">
    <property type="entry name" value="ATPase domain of HSP90 chaperone/DNA topoisomerase II/histidine kinase"/>
    <property type="match status" value="1"/>
</dbReference>
<dbReference type="PANTHER" id="PTHR42878:SF15">
    <property type="entry name" value="BACTERIOPHYTOCHROME"/>
    <property type="match status" value="1"/>
</dbReference>
<protein>
    <recommendedName>
        <fullName evidence="2">histidine kinase</fullName>
        <ecNumber evidence="2">2.7.13.3</ecNumber>
    </recommendedName>
</protein>
<dbReference type="Gene3D" id="3.30.565.10">
    <property type="entry name" value="Histidine kinase-like ATPase, C-terminal domain"/>
    <property type="match status" value="1"/>
</dbReference>
<dbReference type="SUPFAM" id="SSF55785">
    <property type="entry name" value="PYP-like sensor domain (PAS domain)"/>
    <property type="match status" value="2"/>
</dbReference>
<keyword evidence="8" id="KW-1185">Reference proteome</keyword>
<dbReference type="InterPro" id="IPR003594">
    <property type="entry name" value="HATPase_dom"/>
</dbReference>
<feature type="domain" description="Histidine kinase" evidence="6">
    <location>
        <begin position="289"/>
        <end position="519"/>
    </location>
</feature>
<comment type="catalytic activity">
    <reaction evidence="1">
        <text>ATP + protein L-histidine = ADP + protein N-phospho-L-histidine.</text>
        <dbReference type="EC" id="2.7.13.3"/>
    </reaction>
</comment>
<dbReference type="InterPro" id="IPR050351">
    <property type="entry name" value="BphY/WalK/GraS-like"/>
</dbReference>
<dbReference type="PRINTS" id="PR00344">
    <property type="entry name" value="BCTRLSENSOR"/>
</dbReference>
<dbReference type="InterPro" id="IPR036097">
    <property type="entry name" value="HisK_dim/P_sf"/>
</dbReference>
<dbReference type="InterPro" id="IPR013656">
    <property type="entry name" value="PAS_4"/>
</dbReference>
<evidence type="ECO:0000256" key="5">
    <source>
        <dbReference type="ARBA" id="ARBA00022777"/>
    </source>
</evidence>
<dbReference type="Gene3D" id="1.10.287.130">
    <property type="match status" value="1"/>
</dbReference>
<name>A0ABW5M560_9BACT</name>
<dbReference type="Gene3D" id="3.30.450.20">
    <property type="entry name" value="PAS domain"/>
    <property type="match status" value="2"/>
</dbReference>
<evidence type="ECO:0000313" key="7">
    <source>
        <dbReference type="EMBL" id="MFD2572093.1"/>
    </source>
</evidence>
<keyword evidence="3" id="KW-0597">Phosphoprotein</keyword>
<dbReference type="Proteomes" id="UP001597469">
    <property type="component" value="Unassembled WGS sequence"/>
</dbReference>
<keyword evidence="5" id="KW-0418">Kinase</keyword>
<dbReference type="InterPro" id="IPR035965">
    <property type="entry name" value="PAS-like_dom_sf"/>
</dbReference>
<organism evidence="7 8">
    <name type="scientific">Spirosoma soli</name>
    <dbReference type="NCBI Taxonomy" id="1770529"/>
    <lineage>
        <taxon>Bacteria</taxon>
        <taxon>Pseudomonadati</taxon>
        <taxon>Bacteroidota</taxon>
        <taxon>Cytophagia</taxon>
        <taxon>Cytophagales</taxon>
        <taxon>Cytophagaceae</taxon>
        <taxon>Spirosoma</taxon>
    </lineage>
</organism>
<dbReference type="RefSeq" id="WP_381524190.1">
    <property type="nucleotide sequence ID" value="NZ_JBHULN010000009.1"/>
</dbReference>
<comment type="caution">
    <text evidence="7">The sequence shown here is derived from an EMBL/GenBank/DDBJ whole genome shotgun (WGS) entry which is preliminary data.</text>
</comment>
<dbReference type="Pfam" id="PF02518">
    <property type="entry name" value="HATPase_c"/>
    <property type="match status" value="1"/>
</dbReference>
<evidence type="ECO:0000256" key="3">
    <source>
        <dbReference type="ARBA" id="ARBA00022553"/>
    </source>
</evidence>
<dbReference type="EMBL" id="JBHULN010000009">
    <property type="protein sequence ID" value="MFD2572093.1"/>
    <property type="molecule type" value="Genomic_DNA"/>
</dbReference>
<keyword evidence="4" id="KW-0808">Transferase</keyword>
<proteinExistence type="predicted"/>
<accession>A0ABW5M560</accession>
<evidence type="ECO:0000256" key="1">
    <source>
        <dbReference type="ARBA" id="ARBA00000085"/>
    </source>
</evidence>
<evidence type="ECO:0000259" key="6">
    <source>
        <dbReference type="PROSITE" id="PS50109"/>
    </source>
</evidence>
<dbReference type="PROSITE" id="PS50109">
    <property type="entry name" value="HIS_KIN"/>
    <property type="match status" value="1"/>
</dbReference>
<dbReference type="InterPro" id="IPR036890">
    <property type="entry name" value="HATPase_C_sf"/>
</dbReference>
<reference evidence="8" key="1">
    <citation type="journal article" date="2019" name="Int. J. Syst. Evol. Microbiol.">
        <title>The Global Catalogue of Microorganisms (GCM) 10K type strain sequencing project: providing services to taxonomists for standard genome sequencing and annotation.</title>
        <authorList>
            <consortium name="The Broad Institute Genomics Platform"/>
            <consortium name="The Broad Institute Genome Sequencing Center for Infectious Disease"/>
            <person name="Wu L."/>
            <person name="Ma J."/>
        </authorList>
    </citation>
    <scope>NUCLEOTIDE SEQUENCE [LARGE SCALE GENOMIC DNA]</scope>
    <source>
        <strain evidence="8">KCTC 42805</strain>
    </source>
</reference>
<dbReference type="InterPro" id="IPR003661">
    <property type="entry name" value="HisK_dim/P_dom"/>
</dbReference>
<dbReference type="GO" id="GO:0005524">
    <property type="term" value="F:ATP binding"/>
    <property type="evidence" value="ECO:0007669"/>
    <property type="project" value="UniProtKB-KW"/>
</dbReference>
<dbReference type="EC" id="2.7.13.3" evidence="2"/>
<dbReference type="SUPFAM" id="SSF47384">
    <property type="entry name" value="Homodimeric domain of signal transducing histidine kinase"/>
    <property type="match status" value="1"/>
</dbReference>
<sequence>MAGVNTNHTNIKQGDFFGELLQTSPSGIIAYEAIRQPGLADQPGAIVDFRAVFFNLAYEQIFNEPAEAIQRRNFRERFSDEIHTDLFPFYVHLVETGASFRRERFYPHLNKWLDLSGTKLLDGFLLVINDISDRKRAEQQLQQTNDLLEGLLNGSMNGMYALRPVRDEQTNIIDFQITRVNRAGAQLANVPPERLEGQLLSACFPGYREAGLMDSYVRVVETGAPFRQEIHYPYDGLDNWFVLAVEPFSDGIVLSFVDVTQQKQQADALRLANQELARSNESLQQFAYVASHDLQEPLRKIISFSTLIHDQYASQLDEQGADLVERLQSAATRMQALIRDVLAFSRLTVQPEAFQTVDMGPLLQGVLDDLEAMIEERNAVIHVAQMNHLKGDPAQLRQLFQNLLSNALKFTRPGVVPKINMTCRTLPGRECRLQLPQALHGIWYDQIEVIDNGQGFKPEQATQIFQVFHRLHGRSDQYGGTGIGLAIVQKVVANHQGFVMAEGRPDEGATFVVLLPTGRPS</sequence>
<dbReference type="Pfam" id="PF00512">
    <property type="entry name" value="HisKA"/>
    <property type="match status" value="1"/>
</dbReference>